<sequence>MYPKVCFEAWIKLEELAQNFPQIKSNHRPSRQF</sequence>
<name>A0A382GYX9_9ZZZZ</name>
<reference evidence="1" key="1">
    <citation type="submission" date="2018-05" db="EMBL/GenBank/DDBJ databases">
        <authorList>
            <person name="Lanie J.A."/>
            <person name="Ng W.-L."/>
            <person name="Kazmierczak K.M."/>
            <person name="Andrzejewski T.M."/>
            <person name="Davidsen T.M."/>
            <person name="Wayne K.J."/>
            <person name="Tettelin H."/>
            <person name="Glass J.I."/>
            <person name="Rusch D."/>
            <person name="Podicherti R."/>
            <person name="Tsui H.-C.T."/>
            <person name="Winkler M.E."/>
        </authorList>
    </citation>
    <scope>NUCLEOTIDE SEQUENCE</scope>
</reference>
<accession>A0A382GYX9</accession>
<dbReference type="EMBL" id="UINC01058197">
    <property type="protein sequence ID" value="SVB80179.1"/>
    <property type="molecule type" value="Genomic_DNA"/>
</dbReference>
<proteinExistence type="predicted"/>
<protein>
    <submittedName>
        <fullName evidence="1">Uncharacterized protein</fullName>
    </submittedName>
</protein>
<gene>
    <name evidence="1" type="ORF">METZ01_LOCUS233033</name>
</gene>
<evidence type="ECO:0000313" key="1">
    <source>
        <dbReference type="EMBL" id="SVB80179.1"/>
    </source>
</evidence>
<organism evidence="1">
    <name type="scientific">marine metagenome</name>
    <dbReference type="NCBI Taxonomy" id="408172"/>
    <lineage>
        <taxon>unclassified sequences</taxon>
        <taxon>metagenomes</taxon>
        <taxon>ecological metagenomes</taxon>
    </lineage>
</organism>
<dbReference type="AlphaFoldDB" id="A0A382GYX9"/>